<accession>A0A4U0GZ47</accession>
<dbReference type="Pfam" id="PF01695">
    <property type="entry name" value="IstB_IS21"/>
    <property type="match status" value="1"/>
</dbReference>
<dbReference type="Proteomes" id="UP000309872">
    <property type="component" value="Unassembled WGS sequence"/>
</dbReference>
<dbReference type="InterPro" id="IPR002611">
    <property type="entry name" value="IstB_ATP-bd"/>
</dbReference>
<evidence type="ECO:0000259" key="1">
    <source>
        <dbReference type="Pfam" id="PF01695"/>
    </source>
</evidence>
<organism evidence="2 3">
    <name type="scientific">Sphingobacterium alkalisoli</name>
    <dbReference type="NCBI Taxonomy" id="1874115"/>
    <lineage>
        <taxon>Bacteria</taxon>
        <taxon>Pseudomonadati</taxon>
        <taxon>Bacteroidota</taxon>
        <taxon>Sphingobacteriia</taxon>
        <taxon>Sphingobacteriales</taxon>
        <taxon>Sphingobacteriaceae</taxon>
        <taxon>Sphingobacterium</taxon>
    </lineage>
</organism>
<dbReference type="EMBL" id="SUKA01000004">
    <property type="protein sequence ID" value="TJY64485.1"/>
    <property type="molecule type" value="Genomic_DNA"/>
</dbReference>
<proteinExistence type="predicted"/>
<dbReference type="InterPro" id="IPR027417">
    <property type="entry name" value="P-loop_NTPase"/>
</dbReference>
<reference evidence="2 3" key="1">
    <citation type="submission" date="2019-04" db="EMBL/GenBank/DDBJ databases">
        <title>Sphingobacterium olei sp. nov., isolated from oil-contaminated soil.</title>
        <authorList>
            <person name="Liu B."/>
        </authorList>
    </citation>
    <scope>NUCLEOTIDE SEQUENCE [LARGE SCALE GENOMIC DNA]</scope>
    <source>
        <strain evidence="2 3">Y3L14</strain>
    </source>
</reference>
<evidence type="ECO:0000313" key="2">
    <source>
        <dbReference type="EMBL" id="TJY64485.1"/>
    </source>
</evidence>
<comment type="caution">
    <text evidence="2">The sequence shown here is derived from an EMBL/GenBank/DDBJ whole genome shotgun (WGS) entry which is preliminary data.</text>
</comment>
<keyword evidence="3" id="KW-1185">Reference proteome</keyword>
<name>A0A4U0GZ47_9SPHI</name>
<dbReference type="AlphaFoldDB" id="A0A4U0GZ47"/>
<evidence type="ECO:0000313" key="3">
    <source>
        <dbReference type="Proteomes" id="UP000309872"/>
    </source>
</evidence>
<dbReference type="Gene3D" id="3.40.50.300">
    <property type="entry name" value="P-loop containing nucleotide triphosphate hydrolases"/>
    <property type="match status" value="1"/>
</dbReference>
<gene>
    <name evidence="2" type="ORF">FAZ19_14910</name>
</gene>
<dbReference type="RefSeq" id="WP_136821546.1">
    <property type="nucleotide sequence ID" value="NZ_BMJX01000004.1"/>
</dbReference>
<dbReference type="GO" id="GO:0005524">
    <property type="term" value="F:ATP binding"/>
    <property type="evidence" value="ECO:0007669"/>
    <property type="project" value="InterPro"/>
</dbReference>
<feature type="domain" description="IstB-like ATP-binding" evidence="1">
    <location>
        <begin position="1"/>
        <end position="71"/>
    </location>
</feature>
<dbReference type="OrthoDB" id="8064373at2"/>
<sequence length="72" mass="8349">MILDDFGILCLEQQQRLDLMEIFEDRHGRKASIIANQLSVASWYDIIGEDTVADAVLDRIVHVKSHRIELKR</sequence>
<protein>
    <recommendedName>
        <fullName evidence="1">IstB-like ATP-binding domain-containing protein</fullName>
    </recommendedName>
</protein>